<evidence type="ECO:0000256" key="1">
    <source>
        <dbReference type="ARBA" id="ARBA00009437"/>
    </source>
</evidence>
<dbReference type="InterPro" id="IPR000847">
    <property type="entry name" value="LysR_HTH_N"/>
</dbReference>
<protein>
    <submittedName>
        <fullName evidence="6">LysR family transcriptional regulator</fullName>
    </submittedName>
</protein>
<dbReference type="InterPro" id="IPR036388">
    <property type="entry name" value="WH-like_DNA-bd_sf"/>
</dbReference>
<dbReference type="PRINTS" id="PR00039">
    <property type="entry name" value="HTHLYSR"/>
</dbReference>
<dbReference type="FunFam" id="1.10.10.10:FF:000001">
    <property type="entry name" value="LysR family transcriptional regulator"/>
    <property type="match status" value="1"/>
</dbReference>
<dbReference type="GO" id="GO:0003677">
    <property type="term" value="F:DNA binding"/>
    <property type="evidence" value="ECO:0007669"/>
    <property type="project" value="UniProtKB-KW"/>
</dbReference>
<proteinExistence type="inferred from homology"/>
<dbReference type="CDD" id="cd05466">
    <property type="entry name" value="PBP2_LTTR_substrate"/>
    <property type="match status" value="1"/>
</dbReference>
<dbReference type="Pfam" id="PF00126">
    <property type="entry name" value="HTH_1"/>
    <property type="match status" value="1"/>
</dbReference>
<dbReference type="RefSeq" id="WP_129005943.1">
    <property type="nucleotide sequence ID" value="NZ_SDHZ01000005.1"/>
</dbReference>
<dbReference type="GO" id="GO:0003700">
    <property type="term" value="F:DNA-binding transcription factor activity"/>
    <property type="evidence" value="ECO:0007669"/>
    <property type="project" value="InterPro"/>
</dbReference>
<dbReference type="AlphaFoldDB" id="A0A4Q1D0U2"/>
<dbReference type="Proteomes" id="UP000290545">
    <property type="component" value="Unassembled WGS sequence"/>
</dbReference>
<comment type="caution">
    <text evidence="6">The sequence shown here is derived from an EMBL/GenBank/DDBJ whole genome shotgun (WGS) entry which is preliminary data.</text>
</comment>
<dbReference type="EMBL" id="SDHZ01000005">
    <property type="protein sequence ID" value="RXK80844.1"/>
    <property type="molecule type" value="Genomic_DNA"/>
</dbReference>
<dbReference type="GO" id="GO:0005829">
    <property type="term" value="C:cytosol"/>
    <property type="evidence" value="ECO:0007669"/>
    <property type="project" value="TreeGrafter"/>
</dbReference>
<keyword evidence="7" id="KW-1185">Reference proteome</keyword>
<evidence type="ECO:0000256" key="2">
    <source>
        <dbReference type="ARBA" id="ARBA00023015"/>
    </source>
</evidence>
<keyword evidence="2" id="KW-0805">Transcription regulation</keyword>
<feature type="domain" description="HTH lysR-type" evidence="5">
    <location>
        <begin position="1"/>
        <end position="58"/>
    </location>
</feature>
<dbReference type="SUPFAM" id="SSF46785">
    <property type="entry name" value="Winged helix' DNA-binding domain"/>
    <property type="match status" value="1"/>
</dbReference>
<comment type="similarity">
    <text evidence="1">Belongs to the LysR transcriptional regulatory family.</text>
</comment>
<dbReference type="SUPFAM" id="SSF53850">
    <property type="entry name" value="Periplasmic binding protein-like II"/>
    <property type="match status" value="1"/>
</dbReference>
<sequence>MELRQLNYFLKAKELLNFTEAANHLHISQSTLSQQVKQLEDEVGVPLFDRIGKRIRLTEAGHLFAAYAARTVNAARDGLRLLDDLSNLNTGHLVVGLTYGLRGLVIPSVNKFAKQFPGITIRIFFGTSEEILEKLQNQELDFAVCFQDDTDLPNLEYQLLFYATMSLIVAAHSPLAQRESISLKEVAKLSLILPAQGYSTRKFVDTVFARQHLKPNIAIEINDIPTLLDLARTGNWHTILTQTTVQAQTPVPGQHSLKAVPIEGNKMVRQAVMITLAGIYKKKAVIAFETLLLELAVN</sequence>
<dbReference type="InterPro" id="IPR050950">
    <property type="entry name" value="HTH-type_LysR_regulators"/>
</dbReference>
<dbReference type="OrthoDB" id="9803735at2"/>
<reference evidence="6 7" key="1">
    <citation type="submission" date="2019-01" db="EMBL/GenBank/DDBJ databases">
        <title>Filimonas sp. strain TTM-71.</title>
        <authorList>
            <person name="Chen W.-M."/>
        </authorList>
    </citation>
    <scope>NUCLEOTIDE SEQUENCE [LARGE SCALE GENOMIC DNA]</scope>
    <source>
        <strain evidence="6 7">TTM-71</strain>
    </source>
</reference>
<keyword evidence="3" id="KW-0238">DNA-binding</keyword>
<organism evidence="6 7">
    <name type="scientific">Filimonas effusa</name>
    <dbReference type="NCBI Taxonomy" id="2508721"/>
    <lineage>
        <taxon>Bacteria</taxon>
        <taxon>Pseudomonadati</taxon>
        <taxon>Bacteroidota</taxon>
        <taxon>Chitinophagia</taxon>
        <taxon>Chitinophagales</taxon>
        <taxon>Chitinophagaceae</taxon>
        <taxon>Filimonas</taxon>
    </lineage>
</organism>
<dbReference type="PANTHER" id="PTHR30419">
    <property type="entry name" value="HTH-TYPE TRANSCRIPTIONAL REGULATOR YBHD"/>
    <property type="match status" value="1"/>
</dbReference>
<dbReference type="Pfam" id="PF03466">
    <property type="entry name" value="LysR_substrate"/>
    <property type="match status" value="1"/>
</dbReference>
<dbReference type="InterPro" id="IPR005119">
    <property type="entry name" value="LysR_subst-bd"/>
</dbReference>
<evidence type="ECO:0000313" key="7">
    <source>
        <dbReference type="Proteomes" id="UP000290545"/>
    </source>
</evidence>
<dbReference type="Gene3D" id="3.40.190.290">
    <property type="match status" value="1"/>
</dbReference>
<dbReference type="PROSITE" id="PS50931">
    <property type="entry name" value="HTH_LYSR"/>
    <property type="match status" value="1"/>
</dbReference>
<name>A0A4Q1D0U2_9BACT</name>
<evidence type="ECO:0000259" key="5">
    <source>
        <dbReference type="PROSITE" id="PS50931"/>
    </source>
</evidence>
<evidence type="ECO:0000313" key="6">
    <source>
        <dbReference type="EMBL" id="RXK80844.1"/>
    </source>
</evidence>
<gene>
    <name evidence="6" type="ORF">ESB13_22070</name>
</gene>
<evidence type="ECO:0000256" key="3">
    <source>
        <dbReference type="ARBA" id="ARBA00023125"/>
    </source>
</evidence>
<accession>A0A4Q1D0U2</accession>
<keyword evidence="4" id="KW-0804">Transcription</keyword>
<evidence type="ECO:0000256" key="4">
    <source>
        <dbReference type="ARBA" id="ARBA00023163"/>
    </source>
</evidence>
<dbReference type="Gene3D" id="1.10.10.10">
    <property type="entry name" value="Winged helix-like DNA-binding domain superfamily/Winged helix DNA-binding domain"/>
    <property type="match status" value="1"/>
</dbReference>
<dbReference type="InterPro" id="IPR036390">
    <property type="entry name" value="WH_DNA-bd_sf"/>
</dbReference>